<evidence type="ECO:0000256" key="5">
    <source>
        <dbReference type="ARBA" id="ARBA00022741"/>
    </source>
</evidence>
<keyword evidence="8" id="KW-0472">Membrane</keyword>
<evidence type="ECO:0000256" key="11">
    <source>
        <dbReference type="ARBA" id="ARBA00025673"/>
    </source>
</evidence>
<evidence type="ECO:0000256" key="2">
    <source>
        <dbReference type="ARBA" id="ARBA00006270"/>
    </source>
</evidence>
<evidence type="ECO:0000256" key="7">
    <source>
        <dbReference type="ARBA" id="ARBA00023134"/>
    </source>
</evidence>
<evidence type="ECO:0000256" key="3">
    <source>
        <dbReference type="ARBA" id="ARBA00022448"/>
    </source>
</evidence>
<dbReference type="InterPro" id="IPR027417">
    <property type="entry name" value="P-loop_NTPase"/>
</dbReference>
<evidence type="ECO:0000256" key="9">
    <source>
        <dbReference type="ARBA" id="ARBA00023288"/>
    </source>
</evidence>
<evidence type="ECO:0000256" key="4">
    <source>
        <dbReference type="ARBA" id="ARBA00022475"/>
    </source>
</evidence>
<feature type="region of interest" description="Disordered" evidence="12">
    <location>
        <begin position="178"/>
        <end position="205"/>
    </location>
</feature>
<dbReference type="EMBL" id="CP033149">
    <property type="protein sequence ID" value="AYO42125.1"/>
    <property type="molecule type" value="Genomic_DNA"/>
</dbReference>
<comment type="subcellular location">
    <subcellularLocation>
        <location evidence="1">Cell membrane</location>
        <topology evidence="1">Lipid-anchor</topology>
        <orientation evidence="1">Cytoplasmic side</orientation>
    </subcellularLocation>
</comment>
<organism evidence="13 14">
    <name type="scientific">Malassezia restricta (strain ATCC 96810 / NBRC 103918 / CBS 7877)</name>
    <name type="common">Seborrheic dermatitis infection agent</name>
    <dbReference type="NCBI Taxonomy" id="425264"/>
    <lineage>
        <taxon>Eukaryota</taxon>
        <taxon>Fungi</taxon>
        <taxon>Dikarya</taxon>
        <taxon>Basidiomycota</taxon>
        <taxon>Ustilaginomycotina</taxon>
        <taxon>Malasseziomycetes</taxon>
        <taxon>Malasseziales</taxon>
        <taxon>Malasseziaceae</taxon>
        <taxon>Malassezia</taxon>
    </lineage>
</organism>
<keyword evidence="4" id="KW-1003">Cell membrane</keyword>
<gene>
    <name evidence="13" type="primary">ypt2</name>
    <name evidence="13" type="ORF">DNF11_1175</name>
</gene>
<evidence type="ECO:0000256" key="12">
    <source>
        <dbReference type="SAM" id="MobiDB-lite"/>
    </source>
</evidence>
<dbReference type="NCBIfam" id="TIGR00231">
    <property type="entry name" value="small_GTP"/>
    <property type="match status" value="1"/>
</dbReference>
<dbReference type="PROSITE" id="PS51420">
    <property type="entry name" value="RHO"/>
    <property type="match status" value="1"/>
</dbReference>
<dbReference type="VEuPathDB" id="FungiDB:DNF11_1175"/>
<dbReference type="Pfam" id="PF00071">
    <property type="entry name" value="Ras"/>
    <property type="match status" value="1"/>
</dbReference>
<dbReference type="CDD" id="cd01867">
    <property type="entry name" value="Rab8_Rab10_Rab13_like"/>
    <property type="match status" value="1"/>
</dbReference>
<keyword evidence="3" id="KW-0813">Transport</keyword>
<evidence type="ECO:0000256" key="6">
    <source>
        <dbReference type="ARBA" id="ARBA00022927"/>
    </source>
</evidence>
<dbReference type="GO" id="GO:0015031">
    <property type="term" value="P:protein transport"/>
    <property type="evidence" value="ECO:0007669"/>
    <property type="project" value="UniProtKB-KW"/>
</dbReference>
<comment type="function">
    <text evidence="11">Protein transport. Probably involved in vesicular traffic.</text>
</comment>
<dbReference type="Proteomes" id="UP000269793">
    <property type="component" value="Chromosome II"/>
</dbReference>
<dbReference type="SUPFAM" id="SSF52540">
    <property type="entry name" value="P-loop containing nucleoside triphosphate hydrolases"/>
    <property type="match status" value="1"/>
</dbReference>
<dbReference type="PRINTS" id="PR00449">
    <property type="entry name" value="RASTRNSFRMNG"/>
</dbReference>
<dbReference type="GO" id="GO:0005525">
    <property type="term" value="F:GTP binding"/>
    <property type="evidence" value="ECO:0007669"/>
    <property type="project" value="UniProtKB-KW"/>
</dbReference>
<dbReference type="SMART" id="SM00175">
    <property type="entry name" value="RAB"/>
    <property type="match status" value="1"/>
</dbReference>
<dbReference type="InterPro" id="IPR001806">
    <property type="entry name" value="Small_GTPase"/>
</dbReference>
<keyword evidence="5" id="KW-0547">Nucleotide-binding</keyword>
<keyword evidence="14" id="KW-1185">Reference proteome</keyword>
<dbReference type="SMART" id="SM00174">
    <property type="entry name" value="RHO"/>
    <property type="match status" value="1"/>
</dbReference>
<dbReference type="AlphaFoldDB" id="A0A3G2S2D1"/>
<dbReference type="InterPro" id="IPR005225">
    <property type="entry name" value="Small_GTP-bd"/>
</dbReference>
<evidence type="ECO:0000256" key="8">
    <source>
        <dbReference type="ARBA" id="ARBA00023136"/>
    </source>
</evidence>
<proteinExistence type="inferred from homology"/>
<evidence type="ECO:0000313" key="14">
    <source>
        <dbReference type="Proteomes" id="UP000269793"/>
    </source>
</evidence>
<name>A0A3G2S2D1_MALR7</name>
<dbReference type="PROSITE" id="PS51421">
    <property type="entry name" value="RAS"/>
    <property type="match status" value="1"/>
</dbReference>
<dbReference type="FunFam" id="3.40.50.300:FF:000363">
    <property type="entry name" value="Secretion related GTPase srgA"/>
    <property type="match status" value="1"/>
</dbReference>
<sequence length="205" mass="22993">MPQPHYDLLVKLLLIGDSGVGKSCLLLRFCDDSWTPSFITTIGIDFKIRTIEVDGKRIKLQIWDTAGQERFRTITTAYYRGSMGILIVFDLTDEKSFQNVRNWYKDVQQHANDGACKILVGNKCDWEEKRVITEEQGKALAEELGMQYIETSAKSNTNVDEAFFKLAQQVKDHLVDQGITSNVPGSSGTQRLNSTSNTQSKGGCC</sequence>
<dbReference type="GO" id="GO:0003924">
    <property type="term" value="F:GTPase activity"/>
    <property type="evidence" value="ECO:0007669"/>
    <property type="project" value="InterPro"/>
</dbReference>
<keyword evidence="7" id="KW-0342">GTP-binding</keyword>
<reference evidence="13 14" key="1">
    <citation type="submission" date="2018-10" db="EMBL/GenBank/DDBJ databases">
        <title>Complete genome sequence of Malassezia restricta CBS 7877.</title>
        <authorList>
            <person name="Morand S.C."/>
            <person name="Bertignac M."/>
            <person name="Iltis A."/>
            <person name="Kolder I."/>
            <person name="Pirovano W."/>
            <person name="Jourdain R."/>
            <person name="Clavaud C."/>
        </authorList>
    </citation>
    <scope>NUCLEOTIDE SEQUENCE [LARGE SCALE GENOMIC DNA]</scope>
    <source>
        <strain evidence="13 14">CBS 7877</strain>
    </source>
</reference>
<dbReference type="STRING" id="425264.A0A3G2S2D1"/>
<dbReference type="PANTHER" id="PTHR47980">
    <property type="entry name" value="LD44762P"/>
    <property type="match status" value="1"/>
</dbReference>
<evidence type="ECO:0000256" key="10">
    <source>
        <dbReference type="ARBA" id="ARBA00023289"/>
    </source>
</evidence>
<evidence type="ECO:0000313" key="13">
    <source>
        <dbReference type="EMBL" id="AYO42125.1"/>
    </source>
</evidence>
<keyword evidence="6" id="KW-0653">Protein transport</keyword>
<dbReference type="GO" id="GO:0005886">
    <property type="term" value="C:plasma membrane"/>
    <property type="evidence" value="ECO:0007669"/>
    <property type="project" value="UniProtKB-SubCell"/>
</dbReference>
<dbReference type="PROSITE" id="PS51419">
    <property type="entry name" value="RAB"/>
    <property type="match status" value="1"/>
</dbReference>
<keyword evidence="10" id="KW-0636">Prenylation</keyword>
<comment type="similarity">
    <text evidence="2">Belongs to the small GTPase superfamily. Rab family.</text>
</comment>
<dbReference type="SMART" id="SM00176">
    <property type="entry name" value="RAN"/>
    <property type="match status" value="1"/>
</dbReference>
<dbReference type="InterPro" id="IPR050305">
    <property type="entry name" value="Small_GTPase_Rab"/>
</dbReference>
<protein>
    <submittedName>
        <fullName evidence="13">GTP-binding protein ypt2</fullName>
    </submittedName>
</protein>
<dbReference type="SMART" id="SM00173">
    <property type="entry name" value="RAS"/>
    <property type="match status" value="1"/>
</dbReference>
<accession>A0A3G2S2D1</accession>
<evidence type="ECO:0000256" key="1">
    <source>
        <dbReference type="ARBA" id="ARBA00004342"/>
    </source>
</evidence>
<dbReference type="Gene3D" id="3.40.50.300">
    <property type="entry name" value="P-loop containing nucleotide triphosphate hydrolases"/>
    <property type="match status" value="1"/>
</dbReference>
<dbReference type="SMART" id="SM00177">
    <property type="entry name" value="ARF"/>
    <property type="match status" value="1"/>
</dbReference>
<dbReference type="OrthoDB" id="9989112at2759"/>
<keyword evidence="9" id="KW-0449">Lipoprotein</keyword>